<protein>
    <recommendedName>
        <fullName evidence="7">CheR-type methyltransferase domain-containing protein</fullName>
    </recommendedName>
</protein>
<dbReference type="Pfam" id="PF01739">
    <property type="entry name" value="CheR"/>
    <property type="match status" value="1"/>
</dbReference>
<organism evidence="8">
    <name type="scientific">Menopon gallinae</name>
    <name type="common">poultry shaft louse</name>
    <dbReference type="NCBI Taxonomy" id="328185"/>
    <lineage>
        <taxon>Eukaryota</taxon>
        <taxon>Metazoa</taxon>
        <taxon>Ecdysozoa</taxon>
        <taxon>Arthropoda</taxon>
        <taxon>Hexapoda</taxon>
        <taxon>Insecta</taxon>
        <taxon>Pterygota</taxon>
        <taxon>Neoptera</taxon>
        <taxon>Paraneoptera</taxon>
        <taxon>Psocodea</taxon>
        <taxon>Troctomorpha</taxon>
        <taxon>Phthiraptera</taxon>
        <taxon>Amblycera</taxon>
        <taxon>Menoponidae</taxon>
        <taxon>Menopon</taxon>
    </lineage>
</organism>
<proteinExistence type="inferred from homology"/>
<dbReference type="CDD" id="cd06354">
    <property type="entry name" value="PBP1_PrnA-like"/>
    <property type="match status" value="1"/>
</dbReference>
<dbReference type="AlphaFoldDB" id="A0AAW2H8N9"/>
<keyword evidence="5" id="KW-0472">Membrane</keyword>
<dbReference type="PROSITE" id="PS50123">
    <property type="entry name" value="CHER"/>
    <property type="match status" value="1"/>
</dbReference>
<dbReference type="PANTHER" id="PTHR34296">
    <property type="entry name" value="TRANSCRIPTIONAL ACTIVATOR PROTEIN MED"/>
    <property type="match status" value="1"/>
</dbReference>
<comment type="similarity">
    <text evidence="2">Belongs to the BMP lipoprotein family.</text>
</comment>
<dbReference type="SUPFAM" id="SSF53822">
    <property type="entry name" value="Periplasmic binding protein-like I"/>
    <property type="match status" value="1"/>
</dbReference>
<dbReference type="InterPro" id="IPR003760">
    <property type="entry name" value="PnrA-like"/>
</dbReference>
<dbReference type="GO" id="GO:0005886">
    <property type="term" value="C:plasma membrane"/>
    <property type="evidence" value="ECO:0007669"/>
    <property type="project" value="UniProtKB-SubCell"/>
</dbReference>
<evidence type="ECO:0000259" key="7">
    <source>
        <dbReference type="PROSITE" id="PS50123"/>
    </source>
</evidence>
<dbReference type="PANTHER" id="PTHR34296:SF2">
    <property type="entry name" value="ABC TRANSPORTER GUANOSINE-BINDING PROTEIN NUPN"/>
    <property type="match status" value="1"/>
</dbReference>
<evidence type="ECO:0000256" key="6">
    <source>
        <dbReference type="ARBA" id="ARBA00023288"/>
    </source>
</evidence>
<dbReference type="Pfam" id="PF02608">
    <property type="entry name" value="Bmp"/>
    <property type="match status" value="1"/>
</dbReference>
<dbReference type="InterPro" id="IPR028082">
    <property type="entry name" value="Peripla_BP_I"/>
</dbReference>
<dbReference type="SMART" id="SM00138">
    <property type="entry name" value="MeTrc"/>
    <property type="match status" value="1"/>
</dbReference>
<dbReference type="SUPFAM" id="SSF53335">
    <property type="entry name" value="S-adenosyl-L-methionine-dependent methyltransferases"/>
    <property type="match status" value="1"/>
</dbReference>
<dbReference type="Gene3D" id="3.40.50.150">
    <property type="entry name" value="Vaccinia Virus protein VP39"/>
    <property type="match status" value="1"/>
</dbReference>
<gene>
    <name evidence="8" type="ORF">PYX00_011916</name>
</gene>
<evidence type="ECO:0000256" key="5">
    <source>
        <dbReference type="ARBA" id="ARBA00023136"/>
    </source>
</evidence>
<dbReference type="InterPro" id="IPR029063">
    <property type="entry name" value="SAM-dependent_MTases_sf"/>
</dbReference>
<keyword evidence="3" id="KW-1003">Cell membrane</keyword>
<keyword evidence="4" id="KW-0732">Signal</keyword>
<sequence length="629" mass="70697">MVIDGPVLDGSFNESAWKGLQKAGEEELAQVTYRETKGPSEYQSAFEAYAQQKASLVYGVGFRLEEATYQSACENPSILHVSIDGTQEYSKIPSNFFVASFGVEQASFLAGYLAAHMSQTGKIGFLGGIEGQIIDLFDYGYEAGARYAKPDITVVKHYAQSFTDVAKGRSIGELMLRQGVDIIFHAASACGNGMIEAVREYHLNHKENSYPVWAIGVDEDQYELAPEIMLTSVVKRVDRVVYALIKDLYEKNFPQEHHLNYGLKNNYVDLASSGDINIKYLDGVIEENGHLYVILNVDEIFLSHDKKVEQSYEEVCLESGSQVSALESVLNSAVSASGETPAIELEQVQVAALANWNKEEDKFFCVKEQKEASGTTTRMLDLVMSLDRSIGEQEKLVASQLEAEENFHLSPLNTNWFLKQKSLWQKEVPNSKVIIKNFYSPYSCFLWSDDYFRELVEVLKDYLSADLLKSVLVAGCGEGHEAYVIASAIRKAFGDIRYKVWALDNNLNHIMNTQSLAYQVKEVPGSYLEFMLNTSNGLQFDSQIKESVLFEFSDVTQMDSERTYGLIIACDLLSFLSSEEQVGVLKSFFSQLDDKGLLIVGYNEEVDRLLENWSELTNDKFKIYKKQSN</sequence>
<dbReference type="GO" id="GO:0008757">
    <property type="term" value="F:S-adenosylmethionine-dependent methyltransferase activity"/>
    <property type="evidence" value="ECO:0007669"/>
    <property type="project" value="InterPro"/>
</dbReference>
<dbReference type="Gene3D" id="3.40.50.2300">
    <property type="match status" value="2"/>
</dbReference>
<dbReference type="InterPro" id="IPR000780">
    <property type="entry name" value="CheR_MeTrfase"/>
</dbReference>
<comment type="caution">
    <text evidence="8">The sequence shown here is derived from an EMBL/GenBank/DDBJ whole genome shotgun (WGS) entry which is preliminary data.</text>
</comment>
<keyword evidence="6" id="KW-0449">Lipoprotein</keyword>
<name>A0AAW2H8N9_9NEOP</name>
<comment type="subcellular location">
    <subcellularLocation>
        <location evidence="1">Cell membrane</location>
        <topology evidence="1">Lipid-anchor</topology>
    </subcellularLocation>
</comment>
<evidence type="ECO:0000256" key="1">
    <source>
        <dbReference type="ARBA" id="ARBA00004193"/>
    </source>
</evidence>
<evidence type="ECO:0000313" key="8">
    <source>
        <dbReference type="EMBL" id="KAL0266199.1"/>
    </source>
</evidence>
<dbReference type="InterPro" id="IPR050957">
    <property type="entry name" value="BMP_lipoprotein"/>
</dbReference>
<evidence type="ECO:0000256" key="2">
    <source>
        <dbReference type="ARBA" id="ARBA00008610"/>
    </source>
</evidence>
<dbReference type="EMBL" id="JARGDH010000006">
    <property type="protein sequence ID" value="KAL0266199.1"/>
    <property type="molecule type" value="Genomic_DNA"/>
</dbReference>
<evidence type="ECO:0000256" key="3">
    <source>
        <dbReference type="ARBA" id="ARBA00022475"/>
    </source>
</evidence>
<dbReference type="InterPro" id="IPR022642">
    <property type="entry name" value="CheR_C"/>
</dbReference>
<evidence type="ECO:0000256" key="4">
    <source>
        <dbReference type="ARBA" id="ARBA00022729"/>
    </source>
</evidence>
<accession>A0AAW2H8N9</accession>
<feature type="domain" description="CheR-type methyltransferase" evidence="7">
    <location>
        <begin position="434"/>
        <end position="629"/>
    </location>
</feature>
<reference evidence="8" key="1">
    <citation type="journal article" date="2024" name="Gigascience">
        <title>Chromosome-level genome of the poultry shaft louse Menopon gallinae provides insight into the host-switching and adaptive evolution of parasitic lice.</title>
        <authorList>
            <person name="Xu Y."/>
            <person name="Ma L."/>
            <person name="Liu S."/>
            <person name="Liang Y."/>
            <person name="Liu Q."/>
            <person name="He Z."/>
            <person name="Tian L."/>
            <person name="Duan Y."/>
            <person name="Cai W."/>
            <person name="Li H."/>
            <person name="Song F."/>
        </authorList>
    </citation>
    <scope>NUCLEOTIDE SEQUENCE</scope>
    <source>
        <strain evidence="8">Cailab_2023a</strain>
    </source>
</reference>